<keyword evidence="1" id="KW-0809">Transit peptide</keyword>
<feature type="compositionally biased region" description="Basic residues" evidence="2">
    <location>
        <begin position="85"/>
        <end position="97"/>
    </location>
</feature>
<gene>
    <name evidence="4" type="ORF">DCAR_0311473</name>
</gene>
<dbReference type="InterPro" id="IPR004274">
    <property type="entry name" value="FCP1_dom"/>
</dbReference>
<reference evidence="4" key="1">
    <citation type="journal article" date="2016" name="Nat. Genet.">
        <title>A high-quality carrot genome assembly provides new insights into carotenoid accumulation and asterid genome evolution.</title>
        <authorList>
            <person name="Iorizzo M."/>
            <person name="Ellison S."/>
            <person name="Senalik D."/>
            <person name="Zeng P."/>
            <person name="Satapoomin P."/>
            <person name="Huang J."/>
            <person name="Bowman M."/>
            <person name="Iovene M."/>
            <person name="Sanseverino W."/>
            <person name="Cavagnaro P."/>
            <person name="Yildiz M."/>
            <person name="Macko-Podgorni A."/>
            <person name="Moranska E."/>
            <person name="Grzebelus E."/>
            <person name="Grzebelus D."/>
            <person name="Ashrafi H."/>
            <person name="Zheng Z."/>
            <person name="Cheng S."/>
            <person name="Spooner D."/>
            <person name="Van Deynze A."/>
            <person name="Simon P."/>
        </authorList>
    </citation>
    <scope>NUCLEOTIDE SEQUENCE</scope>
    <source>
        <tissue evidence="4">Leaf</tissue>
    </source>
</reference>
<dbReference type="GO" id="GO:0015031">
    <property type="term" value="P:protein transport"/>
    <property type="evidence" value="ECO:0007669"/>
    <property type="project" value="UniProtKB-KW"/>
</dbReference>
<dbReference type="PANTHER" id="PTHR12210">
    <property type="entry name" value="DULLARD PROTEIN PHOSPHATASE"/>
    <property type="match status" value="1"/>
</dbReference>
<keyword evidence="1" id="KW-0653">Protein transport</keyword>
<dbReference type="AlphaFoldDB" id="A0AAF0WMT4"/>
<dbReference type="Gene3D" id="3.40.50.1000">
    <property type="entry name" value="HAD superfamily/HAD-like"/>
    <property type="match status" value="1"/>
</dbReference>
<dbReference type="SMART" id="SM00577">
    <property type="entry name" value="CPDc"/>
    <property type="match status" value="1"/>
</dbReference>
<feature type="domain" description="FCP1 homology" evidence="3">
    <location>
        <begin position="306"/>
        <end position="490"/>
    </location>
</feature>
<sequence>MILRFGNIFVTTLRQDLPDAPMVDATLQRNSVSSEMVHSDTVVSANKKKRKKKRKRGENSSALVSVELASSEMAHSDAVISQQQGKRKKKKKKRKRGNNSVAVANVALIQQPIDGTGLVTNFRLEQRDVEVEDWDNIQKSSFGNSSVSNDRNVSGRVSSTIVTVPLQTQKTKRKKKKMSISTLVGRMIMPSTSVMGDSELMQHSAEQRGPEGIHLNECATKDKNCTGEDGSGIIDTKVDESSVSQGKFVGKIQGGKKRKRKIQGKNLNLEPKEGVISTNGLSEEQQVESATVDADQNASLGRMPTDGAHKKLLVLDLNGLLIDVVGDKSVTIQADGHVAGKKIFKRPFCEDFLQFCFEKFTVGIWSSRRKENVDKVLQVLMQVKDRSKLAFVWNQNHCTQTGFQTIENGKKPLFLKELSELWRWVNKNRKFSWKVRDYDKSNTLLLDDSPYKALKNPPHTAIFPTPYQYQDQNDNALGPGGDLRVYLEGLALAEDVQKYVEQNSFGQKSITDSDPSWSFYAQVIRSTSRKTRYKPNWKKSNPSLKNRVAPASKCVPV</sequence>
<evidence type="ECO:0000313" key="5">
    <source>
        <dbReference type="Proteomes" id="UP000077755"/>
    </source>
</evidence>
<evidence type="ECO:0000256" key="1">
    <source>
        <dbReference type="RuleBase" id="RU365079"/>
    </source>
</evidence>
<feature type="region of interest" description="Disordered" evidence="2">
    <location>
        <begin position="75"/>
        <end position="99"/>
    </location>
</feature>
<dbReference type="GO" id="GO:0005744">
    <property type="term" value="C:TIM23 mitochondrial import inner membrane translocase complex"/>
    <property type="evidence" value="ECO:0007669"/>
    <property type="project" value="UniProtKB-UniRule"/>
</dbReference>
<dbReference type="PROSITE" id="PS50969">
    <property type="entry name" value="FCP1"/>
    <property type="match status" value="1"/>
</dbReference>
<feature type="compositionally biased region" description="Polar residues" evidence="2">
    <location>
        <begin position="34"/>
        <end position="44"/>
    </location>
</feature>
<feature type="region of interest" description="Disordered" evidence="2">
    <location>
        <begin position="34"/>
        <end position="62"/>
    </location>
</feature>
<dbReference type="SUPFAM" id="SSF56784">
    <property type="entry name" value="HAD-like"/>
    <property type="match status" value="1"/>
</dbReference>
<reference evidence="4" key="2">
    <citation type="submission" date="2022-03" db="EMBL/GenBank/DDBJ databases">
        <title>Draft title - Genomic analysis of global carrot germplasm unveils the trajectory of domestication and the origin of high carotenoid orange carrot.</title>
        <authorList>
            <person name="Iorizzo M."/>
            <person name="Ellison S."/>
            <person name="Senalik D."/>
            <person name="Macko-Podgorni A."/>
            <person name="Grzebelus D."/>
            <person name="Bostan H."/>
            <person name="Rolling W."/>
            <person name="Curaba J."/>
            <person name="Simon P."/>
        </authorList>
    </citation>
    <scope>NUCLEOTIDE SEQUENCE</scope>
    <source>
        <tissue evidence="4">Leaf</tissue>
    </source>
</reference>
<comment type="subcellular location">
    <subcellularLocation>
        <location evidence="1">Mitochondrion inner membrane</location>
        <topology evidence="1">Single-pass membrane protein</topology>
    </subcellularLocation>
</comment>
<proteinExistence type="inferred from homology"/>
<dbReference type="EMBL" id="CP093345">
    <property type="protein sequence ID" value="WOG92211.1"/>
    <property type="molecule type" value="Genomic_DNA"/>
</dbReference>
<dbReference type="InterPro" id="IPR023214">
    <property type="entry name" value="HAD_sf"/>
</dbReference>
<evidence type="ECO:0000313" key="4">
    <source>
        <dbReference type="EMBL" id="WOG92211.1"/>
    </source>
</evidence>
<comment type="subunit">
    <text evidence="1">Component of the TIM23 complex.</text>
</comment>
<comment type="function">
    <text evidence="1">Essential component of the TIM23 complex, a complex that mediates the translocation of transit peptide-containing proteins across the mitochondrial inner membrane.</text>
</comment>
<name>A0AAF0WMT4_DAUCS</name>
<dbReference type="Proteomes" id="UP000077755">
    <property type="component" value="Chromosome 3"/>
</dbReference>
<evidence type="ECO:0000259" key="3">
    <source>
        <dbReference type="PROSITE" id="PS50969"/>
    </source>
</evidence>
<comment type="similarity">
    <text evidence="1">Belongs to the TIM50 family.</text>
</comment>
<keyword evidence="1" id="KW-0496">Mitochondrion</keyword>
<feature type="compositionally biased region" description="Basic residues" evidence="2">
    <location>
        <begin position="46"/>
        <end position="56"/>
    </location>
</feature>
<dbReference type="InterPro" id="IPR036412">
    <property type="entry name" value="HAD-like_sf"/>
</dbReference>
<evidence type="ECO:0000256" key="2">
    <source>
        <dbReference type="SAM" id="MobiDB-lite"/>
    </source>
</evidence>
<dbReference type="InterPro" id="IPR050365">
    <property type="entry name" value="TIM50"/>
</dbReference>
<organism evidence="4 5">
    <name type="scientific">Daucus carota subsp. sativus</name>
    <name type="common">Carrot</name>
    <dbReference type="NCBI Taxonomy" id="79200"/>
    <lineage>
        <taxon>Eukaryota</taxon>
        <taxon>Viridiplantae</taxon>
        <taxon>Streptophyta</taxon>
        <taxon>Embryophyta</taxon>
        <taxon>Tracheophyta</taxon>
        <taxon>Spermatophyta</taxon>
        <taxon>Magnoliopsida</taxon>
        <taxon>eudicotyledons</taxon>
        <taxon>Gunneridae</taxon>
        <taxon>Pentapetalae</taxon>
        <taxon>asterids</taxon>
        <taxon>campanulids</taxon>
        <taxon>Apiales</taxon>
        <taxon>Apiaceae</taxon>
        <taxon>Apioideae</taxon>
        <taxon>Scandiceae</taxon>
        <taxon>Daucinae</taxon>
        <taxon>Daucus</taxon>
        <taxon>Daucus sect. Daucus</taxon>
    </lineage>
</organism>
<protein>
    <recommendedName>
        <fullName evidence="1">Mitochondrial import inner membrane translocase subunit TIM50</fullName>
    </recommendedName>
</protein>
<keyword evidence="1" id="KW-0813">Transport</keyword>
<accession>A0AAF0WMT4</accession>
<dbReference type="Pfam" id="PF03031">
    <property type="entry name" value="NIF"/>
    <property type="match status" value="1"/>
</dbReference>
<keyword evidence="5" id="KW-1185">Reference proteome</keyword>
<keyword evidence="1" id="KW-0811">Translocation</keyword>